<feature type="region of interest" description="Disordered" evidence="1">
    <location>
        <begin position="15"/>
        <end position="39"/>
    </location>
</feature>
<protein>
    <submittedName>
        <fullName evidence="2">Uncharacterized protein</fullName>
    </submittedName>
</protein>
<dbReference type="AlphaFoldDB" id="A0A6A7A0L1"/>
<feature type="compositionally biased region" description="Basic residues" evidence="1">
    <location>
        <begin position="15"/>
        <end position="28"/>
    </location>
</feature>
<reference evidence="2" key="1">
    <citation type="journal article" date="2020" name="Stud. Mycol.">
        <title>101 Dothideomycetes genomes: a test case for predicting lifestyles and emergence of pathogens.</title>
        <authorList>
            <person name="Haridas S."/>
            <person name="Albert R."/>
            <person name="Binder M."/>
            <person name="Bloem J."/>
            <person name="Labutti K."/>
            <person name="Salamov A."/>
            <person name="Andreopoulos B."/>
            <person name="Baker S."/>
            <person name="Barry K."/>
            <person name="Bills G."/>
            <person name="Bluhm B."/>
            <person name="Cannon C."/>
            <person name="Castanera R."/>
            <person name="Culley D."/>
            <person name="Daum C."/>
            <person name="Ezra D."/>
            <person name="Gonzalez J."/>
            <person name="Henrissat B."/>
            <person name="Kuo A."/>
            <person name="Liang C."/>
            <person name="Lipzen A."/>
            <person name="Lutzoni F."/>
            <person name="Magnuson J."/>
            <person name="Mondo S."/>
            <person name="Nolan M."/>
            <person name="Ohm R."/>
            <person name="Pangilinan J."/>
            <person name="Park H.-J."/>
            <person name="Ramirez L."/>
            <person name="Alfaro M."/>
            <person name="Sun H."/>
            <person name="Tritt A."/>
            <person name="Yoshinaga Y."/>
            <person name="Zwiers L.-H."/>
            <person name="Turgeon B."/>
            <person name="Goodwin S."/>
            <person name="Spatafora J."/>
            <person name="Crous P."/>
            <person name="Grigoriev I."/>
        </authorList>
    </citation>
    <scope>NUCLEOTIDE SEQUENCE</scope>
    <source>
        <strain evidence="2">CBS 113818</strain>
    </source>
</reference>
<evidence type="ECO:0000313" key="2">
    <source>
        <dbReference type="EMBL" id="KAF2826860.1"/>
    </source>
</evidence>
<name>A0A6A7A0L1_9PLEO</name>
<dbReference type="Proteomes" id="UP000799424">
    <property type="component" value="Unassembled WGS sequence"/>
</dbReference>
<organism evidence="2 3">
    <name type="scientific">Ophiobolus disseminans</name>
    <dbReference type="NCBI Taxonomy" id="1469910"/>
    <lineage>
        <taxon>Eukaryota</taxon>
        <taxon>Fungi</taxon>
        <taxon>Dikarya</taxon>
        <taxon>Ascomycota</taxon>
        <taxon>Pezizomycotina</taxon>
        <taxon>Dothideomycetes</taxon>
        <taxon>Pleosporomycetidae</taxon>
        <taxon>Pleosporales</taxon>
        <taxon>Pleosporineae</taxon>
        <taxon>Phaeosphaeriaceae</taxon>
        <taxon>Ophiobolus</taxon>
    </lineage>
</organism>
<accession>A0A6A7A0L1</accession>
<dbReference type="EMBL" id="MU006225">
    <property type="protein sequence ID" value="KAF2826860.1"/>
    <property type="molecule type" value="Genomic_DNA"/>
</dbReference>
<sequence length="181" mass="21006">MDCFSCRGTTDRHQVRHRKRLEGRRSTRQHVPARQAPHRASLAPRLPIWGCLTGLSSNEDNPQNPFTDYMYAIRQIVALWRVDHAIWKPRAIECISICRTIERKNNISATYWRKRPDAEIVEATIGILSKAAEYQLGYKGSWLPIGRDGSEWNGDHMNMFRFVGEHRKTACQKEHAFVYAV</sequence>
<proteinExistence type="predicted"/>
<evidence type="ECO:0000313" key="3">
    <source>
        <dbReference type="Proteomes" id="UP000799424"/>
    </source>
</evidence>
<keyword evidence="3" id="KW-1185">Reference proteome</keyword>
<gene>
    <name evidence="2" type="ORF">CC86DRAFT_21396</name>
</gene>
<evidence type="ECO:0000256" key="1">
    <source>
        <dbReference type="SAM" id="MobiDB-lite"/>
    </source>
</evidence>
<dbReference type="OrthoDB" id="3694226at2759"/>